<reference evidence="3" key="1">
    <citation type="submission" date="2020-04" db="EMBL/GenBank/DDBJ databases">
        <authorList>
            <person name="Alioto T."/>
            <person name="Alioto T."/>
            <person name="Gomez Garrido J."/>
        </authorList>
    </citation>
    <scope>NUCLEOTIDE SEQUENCE</scope>
    <source>
        <strain evidence="3">A484AB</strain>
    </source>
</reference>
<feature type="domain" description="Peptidase M12B propeptide" evidence="2">
    <location>
        <begin position="172"/>
        <end position="264"/>
    </location>
</feature>
<dbReference type="Gene3D" id="3.40.390.10">
    <property type="entry name" value="Collagenase (Catalytic Domain)"/>
    <property type="match status" value="1"/>
</dbReference>
<dbReference type="GO" id="GO:0008237">
    <property type="term" value="F:metallopeptidase activity"/>
    <property type="evidence" value="ECO:0007669"/>
    <property type="project" value="InterPro"/>
</dbReference>
<dbReference type="Pfam" id="PF01562">
    <property type="entry name" value="Pep_M12B_propep"/>
    <property type="match status" value="1"/>
</dbReference>
<comment type="caution">
    <text evidence="3">The sequence shown here is derived from an EMBL/GenBank/DDBJ whole genome shotgun (WGS) entry which is preliminary data.</text>
</comment>
<dbReference type="EMBL" id="CACRXK020000308">
    <property type="protein sequence ID" value="CAB3980628.1"/>
    <property type="molecule type" value="Genomic_DNA"/>
</dbReference>
<evidence type="ECO:0000313" key="3">
    <source>
        <dbReference type="EMBL" id="CAB3980628.1"/>
    </source>
</evidence>
<dbReference type="InterPro" id="IPR002870">
    <property type="entry name" value="Peptidase_M12B_N"/>
</dbReference>
<proteinExistence type="predicted"/>
<evidence type="ECO:0000259" key="2">
    <source>
        <dbReference type="Pfam" id="PF01562"/>
    </source>
</evidence>
<dbReference type="PANTHER" id="PTHR47510:SF3">
    <property type="entry name" value="ENDO_EXONUCLEASE_PHOSPHATASE DOMAIN-CONTAINING PROTEIN"/>
    <property type="match status" value="1"/>
</dbReference>
<sequence>VHVDKVRQFLKHINVAKSTGLDNLPGKLLKVAADILAPSLTKLFNKSLSTGIYPSDWKLVRVVPIFKNGDKSDLNNYRPISIISSVAKVFEKIVYDQFYEYLSANDLFSHQQSSFRPTYSTVTALLESTNDWCVNIDNGLLEGEHLLHHNMDHKELKRLFGTTVLSEVPEYEITHPFLSNEKGELRSDEPAKFQTDLNIRQRRTIPDEETGTRYYSLKAFGSKLHLNLTRSKVLGSRFVVENRHENGSRIITTPEIDDHFVGNVVSHPGSIISISAGKGLTGMIKLPHETFYLQPLSDNLAQEYKRSVSSYPHVVVKASSDKKNLPCDVEDDFSSPVVKRSIMNNSVPTSASLISHKYLQTVYVVDQYLSANLGQSTLEKLLPTLANTVAGRFRDSSFGSIKLNYVLNKIIFLNNGELSYAANASTYTKLNDVRQWAAANNVESDQDPDHFDTVTLLSSGKLGGRGVLGTICTSSSTANVVNLAGLNTAATIAHEVFHK</sequence>
<dbReference type="InterPro" id="IPR024079">
    <property type="entry name" value="MetalloPept_cat_dom_sf"/>
</dbReference>
<accession>A0A6S7FMA9</accession>
<feature type="non-terminal residue" evidence="3">
    <location>
        <position position="1"/>
    </location>
</feature>
<dbReference type="PANTHER" id="PTHR47510">
    <property type="entry name" value="REVERSE TRANSCRIPTASE DOMAIN-CONTAINING PROTEIN"/>
    <property type="match status" value="1"/>
</dbReference>
<name>A0A6S7FMA9_PARCT</name>
<dbReference type="AlphaFoldDB" id="A0A6S7FMA9"/>
<keyword evidence="1" id="KW-1015">Disulfide bond</keyword>
<protein>
    <submittedName>
        <fullName evidence="3">A disintegrin and metallo ase with thrombospondin motifs 18-like</fullName>
    </submittedName>
</protein>
<evidence type="ECO:0000256" key="1">
    <source>
        <dbReference type="ARBA" id="ARBA00023157"/>
    </source>
</evidence>
<evidence type="ECO:0000313" key="4">
    <source>
        <dbReference type="Proteomes" id="UP001152795"/>
    </source>
</evidence>
<dbReference type="OrthoDB" id="407509at2759"/>
<gene>
    <name evidence="3" type="ORF">PACLA_8A084849</name>
</gene>
<keyword evidence="4" id="KW-1185">Reference proteome</keyword>
<dbReference type="SUPFAM" id="SSF55486">
    <property type="entry name" value="Metalloproteases ('zincins'), catalytic domain"/>
    <property type="match status" value="1"/>
</dbReference>
<organism evidence="3 4">
    <name type="scientific">Paramuricea clavata</name>
    <name type="common">Red gorgonian</name>
    <name type="synonym">Violescent sea-whip</name>
    <dbReference type="NCBI Taxonomy" id="317549"/>
    <lineage>
        <taxon>Eukaryota</taxon>
        <taxon>Metazoa</taxon>
        <taxon>Cnidaria</taxon>
        <taxon>Anthozoa</taxon>
        <taxon>Octocorallia</taxon>
        <taxon>Malacalcyonacea</taxon>
        <taxon>Plexauridae</taxon>
        <taxon>Paramuricea</taxon>
    </lineage>
</organism>
<dbReference type="Proteomes" id="UP001152795">
    <property type="component" value="Unassembled WGS sequence"/>
</dbReference>